<gene>
    <name evidence="6" type="ORF">AV942_12190</name>
</gene>
<dbReference type="PANTHER" id="PTHR44757:SF2">
    <property type="entry name" value="BIOFILM ARCHITECTURE MAINTENANCE PROTEIN MBAA"/>
    <property type="match status" value="1"/>
</dbReference>
<evidence type="ECO:0000256" key="3">
    <source>
        <dbReference type="SAM" id="Phobius"/>
    </source>
</evidence>
<dbReference type="CDD" id="cd01949">
    <property type="entry name" value="GGDEF"/>
    <property type="match status" value="1"/>
</dbReference>
<keyword evidence="3" id="KW-0812">Transmembrane</keyword>
<dbReference type="SUPFAM" id="SSF141868">
    <property type="entry name" value="EAL domain-like"/>
    <property type="match status" value="1"/>
</dbReference>
<dbReference type="NCBIfam" id="TIGR00254">
    <property type="entry name" value="GGDEF"/>
    <property type="match status" value="1"/>
</dbReference>
<dbReference type="SMART" id="SM00267">
    <property type="entry name" value="GGDEF"/>
    <property type="match status" value="1"/>
</dbReference>
<proteinExistence type="predicted"/>
<feature type="domain" description="EAL" evidence="4">
    <location>
        <begin position="371"/>
        <end position="625"/>
    </location>
</feature>
<feature type="domain" description="GGDEF" evidence="5">
    <location>
        <begin position="229"/>
        <end position="362"/>
    </location>
</feature>
<organism evidence="6 7">
    <name type="scientific">Alteromonas mediterranea</name>
    <dbReference type="NCBI Taxonomy" id="314275"/>
    <lineage>
        <taxon>Bacteria</taxon>
        <taxon>Pseudomonadati</taxon>
        <taxon>Pseudomonadota</taxon>
        <taxon>Gammaproteobacteria</taxon>
        <taxon>Alteromonadales</taxon>
        <taxon>Alteromonadaceae</taxon>
        <taxon>Alteromonas/Salinimonas group</taxon>
        <taxon>Alteromonas</taxon>
    </lineage>
</organism>
<reference evidence="6 7" key="1">
    <citation type="submission" date="2015-12" db="EMBL/GenBank/DDBJ databases">
        <title>Intraspecies pangenome expansion in the marine bacterium Alteromonas.</title>
        <authorList>
            <person name="Lopez-Perez M."/>
            <person name="Rodriguez-Valera F."/>
        </authorList>
    </citation>
    <scope>NUCLEOTIDE SEQUENCE [LARGE SCALE GENOMIC DNA]</scope>
    <source>
        <strain evidence="6 7">UM8</strain>
    </source>
</reference>
<evidence type="ECO:0000259" key="5">
    <source>
        <dbReference type="PROSITE" id="PS50887"/>
    </source>
</evidence>
<keyword evidence="2" id="KW-0175">Coiled coil</keyword>
<evidence type="ECO:0000313" key="6">
    <source>
        <dbReference type="EMBL" id="AMJ78997.1"/>
    </source>
</evidence>
<dbReference type="Proteomes" id="UP000061468">
    <property type="component" value="Chromosome"/>
</dbReference>
<dbReference type="InterPro" id="IPR052155">
    <property type="entry name" value="Biofilm_reg_signaling"/>
</dbReference>
<dbReference type="Gene3D" id="3.30.70.270">
    <property type="match status" value="1"/>
</dbReference>
<feature type="coiled-coil region" evidence="2">
    <location>
        <begin position="171"/>
        <end position="198"/>
    </location>
</feature>
<dbReference type="SMART" id="SM00052">
    <property type="entry name" value="EAL"/>
    <property type="match status" value="1"/>
</dbReference>
<dbReference type="PANTHER" id="PTHR44757">
    <property type="entry name" value="DIGUANYLATE CYCLASE DGCP"/>
    <property type="match status" value="1"/>
</dbReference>
<name>A0AAC9ADE5_9ALTE</name>
<dbReference type="InterPro" id="IPR000160">
    <property type="entry name" value="GGDEF_dom"/>
</dbReference>
<keyword evidence="3" id="KW-1133">Transmembrane helix</keyword>
<dbReference type="Pfam" id="PF00563">
    <property type="entry name" value="EAL"/>
    <property type="match status" value="1"/>
</dbReference>
<evidence type="ECO:0000259" key="4">
    <source>
        <dbReference type="PROSITE" id="PS50883"/>
    </source>
</evidence>
<dbReference type="EMBL" id="CP013928">
    <property type="protein sequence ID" value="AMJ78997.1"/>
    <property type="molecule type" value="Genomic_DNA"/>
</dbReference>
<sequence length="630" mass="69697">MQVINLFPSTVNITDLLSIRRQRVIQISVVTGCGLFASLLAARGITFDIFLVGILSLLLSAVLAYKRYVATSSYLLLSAMSSMLFALSATGAGVFDIAMLGYPGVIIFAALLGGVALFGTVLSLVLLQCIGLTWLIMHGVVAPHPPVLSWSHLLFVIVIFVVTGFSVFVLVQDIRRLMASLQREYTKVEQNRAHIQHLAHHDPLTNLPNRVMGERLFNEKLRESEESGLQLAVLFIDLDNFKPVNDALGHAAGDRFLQKISQTITDNLTANECLIRFGGDEFIVLAAQIKTRSQIENLCQNLIQWCSSEFEVLQTKIVVSGSIGVAQAPYDGVKFKQLCRKADIAMYEAKRNGRNRFEFYDVRFDEESDEKFSLIQRLRPAVQANALAVYYQPLIDLKTGNICALEALLRWPQEDGSMIFPDRFIPLAESSGLIDTLGAWVLNQACMFCAKQQQNGNSELSIAVNLSFAQFKDGNLPQIVKGALETSQLAPEHLELELTESILADDNGNVIQQLEQIKSLGVTFAIDDFGTGYSNLNYLRTFSAQKLKIDRIFINTLGFDEKDVPLVTAIISIAESLGMATVAEGIENEAALKKITEMGCDIGQGYYWSKPVPAEQIERLIEAQSPTNQR</sequence>
<dbReference type="GO" id="GO:0003824">
    <property type="term" value="F:catalytic activity"/>
    <property type="evidence" value="ECO:0007669"/>
    <property type="project" value="UniProtKB-ARBA"/>
</dbReference>
<dbReference type="Pfam" id="PF00990">
    <property type="entry name" value="GGDEF"/>
    <property type="match status" value="1"/>
</dbReference>
<comment type="cofactor">
    <cofactor evidence="1">
        <name>Mg(2+)</name>
        <dbReference type="ChEBI" id="CHEBI:18420"/>
    </cofactor>
</comment>
<feature type="transmembrane region" description="Helical" evidence="3">
    <location>
        <begin position="49"/>
        <end position="68"/>
    </location>
</feature>
<dbReference type="Gene3D" id="3.20.20.450">
    <property type="entry name" value="EAL domain"/>
    <property type="match status" value="1"/>
</dbReference>
<dbReference type="PROSITE" id="PS50887">
    <property type="entry name" value="GGDEF"/>
    <property type="match status" value="1"/>
</dbReference>
<dbReference type="InterPro" id="IPR029787">
    <property type="entry name" value="Nucleotide_cyclase"/>
</dbReference>
<dbReference type="InterPro" id="IPR001633">
    <property type="entry name" value="EAL_dom"/>
</dbReference>
<evidence type="ECO:0000256" key="2">
    <source>
        <dbReference type="SAM" id="Coils"/>
    </source>
</evidence>
<dbReference type="CDD" id="cd01948">
    <property type="entry name" value="EAL"/>
    <property type="match status" value="1"/>
</dbReference>
<evidence type="ECO:0000256" key="1">
    <source>
        <dbReference type="ARBA" id="ARBA00001946"/>
    </source>
</evidence>
<feature type="transmembrane region" description="Helical" evidence="3">
    <location>
        <begin position="107"/>
        <end position="137"/>
    </location>
</feature>
<protein>
    <submittedName>
        <fullName evidence="6">Diguanylate cyclase</fullName>
    </submittedName>
</protein>
<dbReference type="SUPFAM" id="SSF55073">
    <property type="entry name" value="Nucleotide cyclase"/>
    <property type="match status" value="1"/>
</dbReference>
<keyword evidence="3" id="KW-0472">Membrane</keyword>
<dbReference type="RefSeq" id="WP_015067481.1">
    <property type="nucleotide sequence ID" value="NZ_CP013928.1"/>
</dbReference>
<feature type="transmembrane region" description="Helical" evidence="3">
    <location>
        <begin position="74"/>
        <end position="95"/>
    </location>
</feature>
<dbReference type="InterPro" id="IPR043128">
    <property type="entry name" value="Rev_trsase/Diguanyl_cyclase"/>
</dbReference>
<dbReference type="PROSITE" id="PS50883">
    <property type="entry name" value="EAL"/>
    <property type="match status" value="1"/>
</dbReference>
<accession>A0AAC9ADE5</accession>
<dbReference type="AlphaFoldDB" id="A0AAC9ADE5"/>
<feature type="transmembrane region" description="Helical" evidence="3">
    <location>
        <begin position="149"/>
        <end position="171"/>
    </location>
</feature>
<dbReference type="FunFam" id="3.30.70.270:FF:000001">
    <property type="entry name" value="Diguanylate cyclase domain protein"/>
    <property type="match status" value="1"/>
</dbReference>
<evidence type="ECO:0000313" key="7">
    <source>
        <dbReference type="Proteomes" id="UP000061468"/>
    </source>
</evidence>
<dbReference type="InterPro" id="IPR035919">
    <property type="entry name" value="EAL_sf"/>
</dbReference>